<feature type="region of interest" description="Disordered" evidence="1">
    <location>
        <begin position="61"/>
        <end position="90"/>
    </location>
</feature>
<feature type="non-terminal residue" evidence="2">
    <location>
        <position position="1"/>
    </location>
</feature>
<proteinExistence type="predicted"/>
<evidence type="ECO:0000313" key="2">
    <source>
        <dbReference type="EMBL" id="KAF4755484.1"/>
    </source>
</evidence>
<sequence>MAESVIDVIANRTRMAFVDPVGTLAILPDIVKAIGDRKGWNTARREAEDVEARDFLAKMTYGNQPADEHNSDMKRRRAYRGGGRSPCRAPTAASLEAAHLEHYWDGPCRGCGHHEHGHTSGGDLVIPLPTPCQLCDMNGGSGSP</sequence>
<dbReference type="AlphaFoldDB" id="A0A7J6UE27"/>
<protein>
    <submittedName>
        <fullName evidence="2">Mitochondrial glycerol-3-phosphate dehydrogenase</fullName>
    </submittedName>
</protein>
<feature type="non-terminal residue" evidence="2">
    <location>
        <position position="144"/>
    </location>
</feature>
<accession>A0A7J6UE27</accession>
<dbReference type="InterPro" id="IPR038299">
    <property type="entry name" value="DAO_C_sf"/>
</dbReference>
<evidence type="ECO:0000256" key="1">
    <source>
        <dbReference type="SAM" id="MobiDB-lite"/>
    </source>
</evidence>
<evidence type="ECO:0000313" key="3">
    <source>
        <dbReference type="Proteomes" id="UP000574390"/>
    </source>
</evidence>
<organism evidence="2 3">
    <name type="scientific">Perkinsus olseni</name>
    <name type="common">Perkinsus atlanticus</name>
    <dbReference type="NCBI Taxonomy" id="32597"/>
    <lineage>
        <taxon>Eukaryota</taxon>
        <taxon>Sar</taxon>
        <taxon>Alveolata</taxon>
        <taxon>Perkinsozoa</taxon>
        <taxon>Perkinsea</taxon>
        <taxon>Perkinsida</taxon>
        <taxon>Perkinsidae</taxon>
        <taxon>Perkinsus</taxon>
    </lineage>
</organism>
<reference evidence="2 3" key="1">
    <citation type="submission" date="2020-04" db="EMBL/GenBank/DDBJ databases">
        <title>Perkinsus olseni comparative genomics.</title>
        <authorList>
            <person name="Bogema D.R."/>
        </authorList>
    </citation>
    <scope>NUCLEOTIDE SEQUENCE [LARGE SCALE GENOMIC DNA]</scope>
    <source>
        <strain evidence="2">ATCC PRA-205</strain>
    </source>
</reference>
<dbReference type="Proteomes" id="UP000574390">
    <property type="component" value="Unassembled WGS sequence"/>
</dbReference>
<comment type="caution">
    <text evidence="2">The sequence shown here is derived from an EMBL/GenBank/DDBJ whole genome shotgun (WGS) entry which is preliminary data.</text>
</comment>
<name>A0A7J6UE27_PEROL</name>
<dbReference type="Gene3D" id="1.10.8.870">
    <property type="entry name" value="Alpha-glycerophosphate oxidase, cap domain"/>
    <property type="match status" value="1"/>
</dbReference>
<gene>
    <name evidence="2" type="primary">GUT2_4</name>
    <name evidence="2" type="ORF">FOZ62_013338</name>
</gene>
<dbReference type="EMBL" id="JABANM010000720">
    <property type="protein sequence ID" value="KAF4755484.1"/>
    <property type="molecule type" value="Genomic_DNA"/>
</dbReference>